<accession>A0A821L690</accession>
<dbReference type="PANTHER" id="PTHR48013:SF15">
    <property type="entry name" value="DUAL SPECIFICITY MITOGEN-ACTIVATED PROTEIN KINASE KINASE 4"/>
    <property type="match status" value="1"/>
</dbReference>
<dbReference type="SMART" id="SM00220">
    <property type="entry name" value="S_TKc"/>
    <property type="match status" value="1"/>
</dbReference>
<keyword evidence="1" id="KW-0808">Transferase</keyword>
<feature type="binding site" evidence="7">
    <location>
        <position position="91"/>
    </location>
    <ligand>
        <name>ATP</name>
        <dbReference type="ChEBI" id="CHEBI:30616"/>
    </ligand>
</feature>
<evidence type="ECO:0000259" key="9">
    <source>
        <dbReference type="PROSITE" id="PS50011"/>
    </source>
</evidence>
<dbReference type="AlphaFoldDB" id="A0A821L690"/>
<evidence type="ECO:0000256" key="3">
    <source>
        <dbReference type="ARBA" id="ARBA00022777"/>
    </source>
</evidence>
<gene>
    <name evidence="10" type="ORF">QYT958_LOCUS20675</name>
</gene>
<evidence type="ECO:0000256" key="4">
    <source>
        <dbReference type="ARBA" id="ARBA00022840"/>
    </source>
</evidence>
<dbReference type="Proteomes" id="UP000663848">
    <property type="component" value="Unassembled WGS sequence"/>
</dbReference>
<dbReference type="InterPro" id="IPR011009">
    <property type="entry name" value="Kinase-like_dom_sf"/>
</dbReference>
<evidence type="ECO:0000256" key="7">
    <source>
        <dbReference type="PROSITE-ProRule" id="PRU10141"/>
    </source>
</evidence>
<dbReference type="PROSITE" id="PS50011">
    <property type="entry name" value="PROTEIN_KINASE_DOM"/>
    <property type="match status" value="1"/>
</dbReference>
<dbReference type="InterPro" id="IPR000719">
    <property type="entry name" value="Prot_kinase_dom"/>
</dbReference>
<dbReference type="SUPFAM" id="SSF56112">
    <property type="entry name" value="Protein kinase-like (PK-like)"/>
    <property type="match status" value="1"/>
</dbReference>
<evidence type="ECO:0000313" key="10">
    <source>
        <dbReference type="EMBL" id="CAF4746194.1"/>
    </source>
</evidence>
<dbReference type="PROSITE" id="PS00108">
    <property type="entry name" value="PROTEIN_KINASE_ST"/>
    <property type="match status" value="1"/>
</dbReference>
<dbReference type="Pfam" id="PF00069">
    <property type="entry name" value="Pkinase"/>
    <property type="match status" value="1"/>
</dbReference>
<dbReference type="GO" id="GO:0005524">
    <property type="term" value="F:ATP binding"/>
    <property type="evidence" value="ECO:0007669"/>
    <property type="project" value="UniProtKB-UniRule"/>
</dbReference>
<feature type="domain" description="Protein kinase" evidence="9">
    <location>
        <begin position="61"/>
        <end position="327"/>
    </location>
</feature>
<evidence type="ECO:0000256" key="1">
    <source>
        <dbReference type="ARBA" id="ARBA00022679"/>
    </source>
</evidence>
<dbReference type="Gene3D" id="1.10.510.10">
    <property type="entry name" value="Transferase(Phosphotransferase) domain 1"/>
    <property type="match status" value="1"/>
</dbReference>
<organism evidence="10 11">
    <name type="scientific">Rotaria socialis</name>
    <dbReference type="NCBI Taxonomy" id="392032"/>
    <lineage>
        <taxon>Eukaryota</taxon>
        <taxon>Metazoa</taxon>
        <taxon>Spiralia</taxon>
        <taxon>Gnathifera</taxon>
        <taxon>Rotifera</taxon>
        <taxon>Eurotatoria</taxon>
        <taxon>Bdelloidea</taxon>
        <taxon>Philodinida</taxon>
        <taxon>Philodinidae</taxon>
        <taxon>Rotaria</taxon>
    </lineage>
</organism>
<evidence type="ECO:0000256" key="6">
    <source>
        <dbReference type="ARBA" id="ARBA00038999"/>
    </source>
</evidence>
<comment type="similarity">
    <text evidence="5">Belongs to the protein kinase superfamily. STE Ser/Thr protein kinase family. MAP kinase kinase subfamily.</text>
</comment>
<proteinExistence type="inferred from homology"/>
<keyword evidence="8" id="KW-0723">Serine/threonine-protein kinase</keyword>
<dbReference type="InterPro" id="IPR017441">
    <property type="entry name" value="Protein_kinase_ATP_BS"/>
</dbReference>
<dbReference type="PROSITE" id="PS00107">
    <property type="entry name" value="PROTEIN_KINASE_ATP"/>
    <property type="match status" value="1"/>
</dbReference>
<evidence type="ECO:0000256" key="2">
    <source>
        <dbReference type="ARBA" id="ARBA00022741"/>
    </source>
</evidence>
<keyword evidence="4 7" id="KW-0067">ATP-binding</keyword>
<dbReference type="InterPro" id="IPR008271">
    <property type="entry name" value="Ser/Thr_kinase_AS"/>
</dbReference>
<reference evidence="10" key="1">
    <citation type="submission" date="2021-02" db="EMBL/GenBank/DDBJ databases">
        <authorList>
            <person name="Nowell W R."/>
        </authorList>
    </citation>
    <scope>NUCLEOTIDE SEQUENCE</scope>
</reference>
<keyword evidence="2 7" id="KW-0547">Nucleotide-binding</keyword>
<evidence type="ECO:0000313" key="11">
    <source>
        <dbReference type="Proteomes" id="UP000663848"/>
    </source>
</evidence>
<dbReference type="GO" id="GO:0004674">
    <property type="term" value="F:protein serine/threonine kinase activity"/>
    <property type="evidence" value="ECO:0007669"/>
    <property type="project" value="UniProtKB-KW"/>
</dbReference>
<dbReference type="GO" id="GO:0004708">
    <property type="term" value="F:MAP kinase kinase activity"/>
    <property type="evidence" value="ECO:0007669"/>
    <property type="project" value="UniProtKB-EC"/>
</dbReference>
<dbReference type="EMBL" id="CAJOBR010003640">
    <property type="protein sequence ID" value="CAF4746194.1"/>
    <property type="molecule type" value="Genomic_DNA"/>
</dbReference>
<sequence length="399" mass="45290">MKQNKLHEPRKKLIFPIEFPTLVEEETTSQAASSSYTLLDLGEEAIFDYQGVTINLALQALIEIKILGSGNFGDVMLTEIRGHPEIKMAVKVMSSRHNPSDFTANTDLRTIRTVGSGVNPHVTKYYAALLDRSNAQLLICMEACETSIDKFYFTMHTIEKTQHIDLLLKRIIHHIADALLFLKTQRILHRDVKPSNILIIQNPITFKLCDFGICGELIDSATRTMTKGTRIYLAPERIDAKLSPHGYGIRSDMWALGLSIIEIALNQHPFNSMNETAILNKVETWTPELPSTLSAELQQLIIWLLLADIYLINSMAPFTFTLFAPYNKQAALLLKNASVRMFGVDILMEKDESDGYFRATVDVADGIFHYQFKVQTKSWFEKEPEPALPDYDDDEFKEL</sequence>
<name>A0A821L690_9BILA</name>
<dbReference type="Gene3D" id="3.30.200.20">
    <property type="entry name" value="Phosphorylase Kinase, domain 1"/>
    <property type="match status" value="1"/>
</dbReference>
<dbReference type="PANTHER" id="PTHR48013">
    <property type="entry name" value="DUAL SPECIFICITY MITOGEN-ACTIVATED PROTEIN KINASE KINASE 5-RELATED"/>
    <property type="match status" value="1"/>
</dbReference>
<keyword evidence="3" id="KW-0418">Kinase</keyword>
<evidence type="ECO:0000256" key="8">
    <source>
        <dbReference type="RuleBase" id="RU000304"/>
    </source>
</evidence>
<evidence type="ECO:0000256" key="5">
    <source>
        <dbReference type="ARBA" id="ARBA00038035"/>
    </source>
</evidence>
<feature type="non-terminal residue" evidence="10">
    <location>
        <position position="1"/>
    </location>
</feature>
<dbReference type="EC" id="2.7.12.2" evidence="6"/>
<comment type="caution">
    <text evidence="10">The sequence shown here is derived from an EMBL/GenBank/DDBJ whole genome shotgun (WGS) entry which is preliminary data.</text>
</comment>
<protein>
    <recommendedName>
        <fullName evidence="6">mitogen-activated protein kinase kinase</fullName>
        <ecNumber evidence="6">2.7.12.2</ecNumber>
    </recommendedName>
</protein>